<proteinExistence type="inferred from homology"/>
<dbReference type="EMBL" id="JAUSVS010000014">
    <property type="protein sequence ID" value="MDQ0466772.1"/>
    <property type="molecule type" value="Genomic_DNA"/>
</dbReference>
<evidence type="ECO:0000259" key="2">
    <source>
        <dbReference type="Pfam" id="PF08327"/>
    </source>
</evidence>
<evidence type="ECO:0000313" key="3">
    <source>
        <dbReference type="EMBL" id="MDQ0466772.1"/>
    </source>
</evidence>
<dbReference type="InterPro" id="IPR023393">
    <property type="entry name" value="START-like_dom_sf"/>
</dbReference>
<comment type="similarity">
    <text evidence="1">Belongs to the AHA1 family.</text>
</comment>
<organism evidence="3 4">
    <name type="scientific">Caulobacter ginsengisoli</name>
    <dbReference type="NCBI Taxonomy" id="400775"/>
    <lineage>
        <taxon>Bacteria</taxon>
        <taxon>Pseudomonadati</taxon>
        <taxon>Pseudomonadota</taxon>
        <taxon>Alphaproteobacteria</taxon>
        <taxon>Caulobacterales</taxon>
        <taxon>Caulobacteraceae</taxon>
        <taxon>Caulobacter</taxon>
    </lineage>
</organism>
<dbReference type="Proteomes" id="UP001228905">
    <property type="component" value="Unassembled WGS sequence"/>
</dbReference>
<sequence>MTELTHAFEAAMPVTPTRLFQALTDPAELAGWFAEHADIDPAAGRFRFWGRSSYSTPTAAEADQVLSRFEPGKGLTFSWTVQGQPSQVDWRIEGDPKTAGDAIWKVRHHFPVAPAIGRAKSLITDLWSFHTGALKTHLIGQPVDLPDFTDPAPRVRQSIFVAAPRERVFQALIDPEILNRWIASAARVEPRVGGEMSYGWEYKVDGRPVTGGPTRILELVPNEKLVTDWPDWRLEPGAPVTTVSWTLTDEAGGTRVTLTHGTFERPADIGDYPYGWQDFLVALARLFAAGGEAA</sequence>
<protein>
    <submittedName>
        <fullName evidence="3">Uncharacterized protein YndB with AHSA1/START domain</fullName>
    </submittedName>
</protein>
<accession>A0ABU0J0N0</accession>
<dbReference type="SUPFAM" id="SSF55961">
    <property type="entry name" value="Bet v1-like"/>
    <property type="match status" value="2"/>
</dbReference>
<dbReference type="InterPro" id="IPR013538">
    <property type="entry name" value="ASHA1/2-like_C"/>
</dbReference>
<dbReference type="CDD" id="cd07814">
    <property type="entry name" value="SRPBCC_CalC_Aha1-like"/>
    <property type="match status" value="1"/>
</dbReference>
<gene>
    <name evidence="3" type="ORF">QO010_004568</name>
</gene>
<reference evidence="3 4" key="1">
    <citation type="submission" date="2023-07" db="EMBL/GenBank/DDBJ databases">
        <title>Genomic Encyclopedia of Type Strains, Phase IV (KMG-IV): sequencing the most valuable type-strain genomes for metagenomic binning, comparative biology and taxonomic classification.</title>
        <authorList>
            <person name="Goeker M."/>
        </authorList>
    </citation>
    <scope>NUCLEOTIDE SEQUENCE [LARGE SCALE GENOMIC DNA]</scope>
    <source>
        <strain evidence="3 4">DSM 18695</strain>
    </source>
</reference>
<evidence type="ECO:0000256" key="1">
    <source>
        <dbReference type="ARBA" id="ARBA00006817"/>
    </source>
</evidence>
<dbReference type="Gene3D" id="3.30.530.20">
    <property type="match status" value="2"/>
</dbReference>
<name>A0ABU0J0N0_9CAUL</name>
<dbReference type="RefSeq" id="WP_307352914.1">
    <property type="nucleotide sequence ID" value="NZ_JAUSVS010000014.1"/>
</dbReference>
<keyword evidence="4" id="KW-1185">Reference proteome</keyword>
<feature type="domain" description="Activator of Hsp90 ATPase homologue 1/2-like C-terminal" evidence="2">
    <location>
        <begin position="14"/>
        <end position="93"/>
    </location>
</feature>
<comment type="caution">
    <text evidence="3">The sequence shown here is derived from an EMBL/GenBank/DDBJ whole genome shotgun (WGS) entry which is preliminary data.</text>
</comment>
<feature type="domain" description="Activator of Hsp90 ATPase homologue 1/2-like C-terminal" evidence="2">
    <location>
        <begin position="162"/>
        <end position="287"/>
    </location>
</feature>
<dbReference type="Pfam" id="PF08327">
    <property type="entry name" value="AHSA1"/>
    <property type="match status" value="2"/>
</dbReference>
<evidence type="ECO:0000313" key="4">
    <source>
        <dbReference type="Proteomes" id="UP001228905"/>
    </source>
</evidence>